<protein>
    <submittedName>
        <fullName evidence="2">Centrosomal protein kizuna</fullName>
    </submittedName>
</protein>
<feature type="compositionally biased region" description="Polar residues" evidence="1">
    <location>
        <begin position="327"/>
        <end position="359"/>
    </location>
</feature>
<feature type="region of interest" description="Disordered" evidence="1">
    <location>
        <begin position="247"/>
        <end position="308"/>
    </location>
</feature>
<feature type="compositionally biased region" description="Basic and acidic residues" evidence="1">
    <location>
        <begin position="698"/>
        <end position="714"/>
    </location>
</feature>
<comment type="caution">
    <text evidence="2">The sequence shown here is derived from an EMBL/GenBank/DDBJ whole genome shotgun (WGS) entry which is preliminary data.</text>
</comment>
<feature type="region of interest" description="Disordered" evidence="1">
    <location>
        <begin position="143"/>
        <end position="185"/>
    </location>
</feature>
<name>A0A226ESA0_FOLCA</name>
<feature type="region of interest" description="Disordered" evidence="1">
    <location>
        <begin position="522"/>
        <end position="556"/>
    </location>
</feature>
<evidence type="ECO:0000313" key="3">
    <source>
        <dbReference type="Proteomes" id="UP000198287"/>
    </source>
</evidence>
<accession>A0A226ESA0</accession>
<dbReference type="OrthoDB" id="10684975at2759"/>
<dbReference type="AlphaFoldDB" id="A0A226ESA0"/>
<dbReference type="EMBL" id="LNIX01000002">
    <property type="protein sequence ID" value="OXA60505.1"/>
    <property type="molecule type" value="Genomic_DNA"/>
</dbReference>
<keyword evidence="3" id="KW-1185">Reference proteome</keyword>
<feature type="compositionally biased region" description="Polar residues" evidence="1">
    <location>
        <begin position="522"/>
        <end position="543"/>
    </location>
</feature>
<feature type="region of interest" description="Disordered" evidence="1">
    <location>
        <begin position="593"/>
        <end position="744"/>
    </location>
</feature>
<gene>
    <name evidence="2" type="ORF">Fcan01_05891</name>
</gene>
<feature type="compositionally biased region" description="Basic and acidic residues" evidence="1">
    <location>
        <begin position="662"/>
        <end position="676"/>
    </location>
</feature>
<evidence type="ECO:0000313" key="2">
    <source>
        <dbReference type="EMBL" id="OXA60505.1"/>
    </source>
</evidence>
<organism evidence="2 3">
    <name type="scientific">Folsomia candida</name>
    <name type="common">Springtail</name>
    <dbReference type="NCBI Taxonomy" id="158441"/>
    <lineage>
        <taxon>Eukaryota</taxon>
        <taxon>Metazoa</taxon>
        <taxon>Ecdysozoa</taxon>
        <taxon>Arthropoda</taxon>
        <taxon>Hexapoda</taxon>
        <taxon>Collembola</taxon>
        <taxon>Entomobryomorpha</taxon>
        <taxon>Isotomoidea</taxon>
        <taxon>Isotomidae</taxon>
        <taxon>Proisotominae</taxon>
        <taxon>Folsomia</taxon>
    </lineage>
</organism>
<feature type="region of interest" description="Disordered" evidence="1">
    <location>
        <begin position="376"/>
        <end position="412"/>
    </location>
</feature>
<dbReference type="Proteomes" id="UP000198287">
    <property type="component" value="Unassembled WGS sequence"/>
</dbReference>
<feature type="compositionally biased region" description="Polar residues" evidence="1">
    <location>
        <begin position="718"/>
        <end position="729"/>
    </location>
</feature>
<proteinExistence type="predicted"/>
<feature type="region of interest" description="Disordered" evidence="1">
    <location>
        <begin position="327"/>
        <end position="361"/>
    </location>
</feature>
<evidence type="ECO:0000256" key="1">
    <source>
        <dbReference type="SAM" id="MobiDB-lite"/>
    </source>
</evidence>
<feature type="compositionally biased region" description="Low complexity" evidence="1">
    <location>
        <begin position="167"/>
        <end position="178"/>
    </location>
</feature>
<reference evidence="2 3" key="1">
    <citation type="submission" date="2015-12" db="EMBL/GenBank/DDBJ databases">
        <title>The genome of Folsomia candida.</title>
        <authorList>
            <person name="Faddeeva A."/>
            <person name="Derks M.F."/>
            <person name="Anvar Y."/>
            <person name="Smit S."/>
            <person name="Van Straalen N."/>
            <person name="Roelofs D."/>
        </authorList>
    </citation>
    <scope>NUCLEOTIDE SEQUENCE [LARGE SCALE GENOMIC DNA]</scope>
    <source>
        <strain evidence="2 3">VU population</strain>
        <tissue evidence="2">Whole body</tissue>
    </source>
</reference>
<feature type="compositionally biased region" description="Polar residues" evidence="1">
    <location>
        <begin position="622"/>
        <end position="638"/>
    </location>
</feature>
<feature type="compositionally biased region" description="Polar residues" evidence="1">
    <location>
        <begin position="149"/>
        <end position="159"/>
    </location>
</feature>
<sequence>MSDAVMWKPSSYSDSIKFYERMSQLQGELKTYESQHFNLEEEFQRLWTQDTSVPVSASGVEPKTTTRVQLGHLSEKSQLLANPTNTNPRNYEDQDPRRARNASILDKLQELETNASIFAARSERLRMMRNEYENLVRKYSTHRNHRGASESNFGESRSLSSKKRVENSVTMTSTSSNTDITGPVTPILNQGKTSFLNIDIPLDQASEQDSADGHPRDFYKERNRHHRGLISISGEYPINGLPSTGTFPSKYVPSTGKQGPTKKLAFQDDISSTTSESADLKPEYRSNNNHPQKQEEEHFDETSADTTSLSVLLPKSRGSNYILSVSTDGSLSDSTSIKHQQQQQNPSINARNPKTSNVPLATKESLTVIDVVDDEPHRADANGNGQEITGKTFPGATATGSMQVEEEGRNHVDANDATYLPDQEGDHSSMANDSSLHSIGDSLMDSTYHKNKASAESMQHKRIHDDDDSSNQHNITRAGNAIEVKSKEDDNNEVSNIVEKKAGLKSIQAQQGEIQQNISKIPSSSPFLPNQPQSPRRIQTATDEQIDEEPKKERTFDTAVDKYAHGPSNAGSAEFGNNLAKLDHNSSQIINMGTSSLPTCSDDGELHPLSDALPPSPRPPLSITNETSQKMRQTTGNSAEDGGADHSGLNGNEKIAQNNKIGKSDSKMRETRESKLTSKIKSRRLKLNFDDSESDNSETERERGNPGKRGDEPVVKGSSLSTSVSTKQVPTKEELDAEFEDFFG</sequence>
<feature type="compositionally biased region" description="Acidic residues" evidence="1">
    <location>
        <begin position="735"/>
        <end position="744"/>
    </location>
</feature>